<name>A0A1J4JDF1_9EUKA</name>
<reference evidence="2" key="1">
    <citation type="submission" date="2016-10" db="EMBL/GenBank/DDBJ databases">
        <authorList>
            <person name="Benchimol M."/>
            <person name="Almeida L.G."/>
            <person name="Vasconcelos A.T."/>
            <person name="Perreira-Neves A."/>
            <person name="Rosa I.A."/>
            <person name="Tasca T."/>
            <person name="Bogo M.R."/>
            <person name="de Souza W."/>
        </authorList>
    </citation>
    <scope>NUCLEOTIDE SEQUENCE [LARGE SCALE GENOMIC DNA]</scope>
    <source>
        <strain evidence="2">K</strain>
    </source>
</reference>
<dbReference type="EMBL" id="MLAK01001184">
    <property type="protein sequence ID" value="OHS96311.1"/>
    <property type="molecule type" value="Genomic_DNA"/>
</dbReference>
<comment type="caution">
    <text evidence="2">The sequence shown here is derived from an EMBL/GenBank/DDBJ whole genome shotgun (WGS) entry which is preliminary data.</text>
</comment>
<sequence>MSDLQMSLTEWPFSSKKTKNHHLSWSPAGFLAMGAGKIVIILYPRKNKVDQILSFNPFDSPITSISWCCGPDSTGQTPLYLFASATSKINAVFNISQFTMIGSFQTNDSIVLSSAWSPLSCDLFYTGESNGDFSCYFLFDGKCKLKWSINVDFPIDFMSFSPFSTHFVVLASKQGMFQVINTLTADVHTSAGQFPIENKLVTDCRFYPFIDDTLLFVIANGVYIYPLSDDALVKFIESEAHHEPILNIAFDGSDETVFVILHAHYAREYVVSDTGFVKSGHTCYLQPNSNSNGYFLTQAMYKNKLAILTKGLYIQFYECKNHKFVSTLVYTSICSKPLDYDIFSDSIVIGLKNGSISISESTNIIKYFHLFEGRVVKVAWLSDTTFIALGRIGDTIQKAFYVDLRLMKFTSLLKKSLETLNSSQIELCISTNHIYYALTLGHSLILVFKDEHNFATIVEDDSVSVTFSDYKDDELWTVSSKWVGKKYYLSHTDKEKYTIIRMTTFNVNIFGHPKSEPTIAVAVNGFLIVATQAGDALVIDWYGSPTRFIQLKFKQIESIEVGLHGRCIIRDSKDNIAILVYNPNATNESINIFSPNKDNDLFRIHKIHNRAAKQLKWLSPNTVLIQAPGKQSLTVVNISDFQQVFVKQLMPTYTTNDFLRRVNKKVTILECVEIVNNYGFGLLGSLLQTLLPSVFSPYCLCANFNNERIRDFLYVINGMLSKSHRDLLRIRKARLEMFLGNIEKAKQFLLGTPTDSSSFSIDVMKAALIESKDEHKILGSSVSALINADKLNDAVDILIFTGQFKEAAELLIGMCDPETVLEIISTRIHNDIEESEKIINSLIQVMKSNKRMVHAAAILIAKKKFQQAAEILKEADLECVGSIVEAIKIDGDYISFVFPQ</sequence>
<proteinExistence type="predicted"/>
<evidence type="ECO:0000256" key="1">
    <source>
        <dbReference type="SAM" id="Phobius"/>
    </source>
</evidence>
<dbReference type="RefSeq" id="XP_068349448.1">
    <property type="nucleotide sequence ID" value="XM_068511479.1"/>
</dbReference>
<keyword evidence="1" id="KW-1133">Transmembrane helix</keyword>
<protein>
    <submittedName>
        <fullName evidence="2">Uncharacterized protein</fullName>
    </submittedName>
</protein>
<dbReference type="InterPro" id="IPR011047">
    <property type="entry name" value="Quinoprotein_ADH-like_sf"/>
</dbReference>
<keyword evidence="3" id="KW-1185">Reference proteome</keyword>
<dbReference type="InterPro" id="IPR015943">
    <property type="entry name" value="WD40/YVTN_repeat-like_dom_sf"/>
</dbReference>
<organism evidence="2 3">
    <name type="scientific">Tritrichomonas foetus</name>
    <dbReference type="NCBI Taxonomy" id="1144522"/>
    <lineage>
        <taxon>Eukaryota</taxon>
        <taxon>Metamonada</taxon>
        <taxon>Parabasalia</taxon>
        <taxon>Tritrichomonadida</taxon>
        <taxon>Tritrichomonadidae</taxon>
        <taxon>Tritrichomonas</taxon>
    </lineage>
</organism>
<dbReference type="Gene3D" id="2.130.10.10">
    <property type="entry name" value="YVTN repeat-like/Quinoprotein amine dehydrogenase"/>
    <property type="match status" value="1"/>
</dbReference>
<dbReference type="SUPFAM" id="SSF50998">
    <property type="entry name" value="Quinoprotein alcohol dehydrogenase-like"/>
    <property type="match status" value="1"/>
</dbReference>
<evidence type="ECO:0000313" key="2">
    <source>
        <dbReference type="EMBL" id="OHS96311.1"/>
    </source>
</evidence>
<dbReference type="VEuPathDB" id="TrichDB:TRFO_37528"/>
<dbReference type="AlphaFoldDB" id="A0A1J4JDF1"/>
<evidence type="ECO:0000313" key="3">
    <source>
        <dbReference type="Proteomes" id="UP000179807"/>
    </source>
</evidence>
<dbReference type="OrthoDB" id="1291858at2759"/>
<dbReference type="InterPro" id="IPR036322">
    <property type="entry name" value="WD40_repeat_dom_sf"/>
</dbReference>
<accession>A0A1J4JDF1</accession>
<dbReference type="GeneID" id="94846183"/>
<keyword evidence="1" id="KW-0812">Transmembrane</keyword>
<dbReference type="SUPFAM" id="SSF50978">
    <property type="entry name" value="WD40 repeat-like"/>
    <property type="match status" value="1"/>
</dbReference>
<keyword evidence="1" id="KW-0472">Membrane</keyword>
<feature type="transmembrane region" description="Helical" evidence="1">
    <location>
        <begin position="23"/>
        <end position="43"/>
    </location>
</feature>
<gene>
    <name evidence="2" type="ORF">TRFO_37528</name>
</gene>
<dbReference type="Proteomes" id="UP000179807">
    <property type="component" value="Unassembled WGS sequence"/>
</dbReference>